<dbReference type="InterPro" id="IPR020904">
    <property type="entry name" value="Sc_DH/Rdtase_CS"/>
</dbReference>
<dbReference type="PANTHER" id="PTHR42760:SF40">
    <property type="entry name" value="3-OXOACYL-[ACYL-CARRIER-PROTEIN] REDUCTASE, CHLOROPLASTIC"/>
    <property type="match status" value="1"/>
</dbReference>
<dbReference type="Pfam" id="PF00106">
    <property type="entry name" value="adh_short"/>
    <property type="match status" value="1"/>
</dbReference>
<dbReference type="AlphaFoldDB" id="A0A6J6BCU2"/>
<keyword evidence="2" id="KW-0560">Oxidoreductase</keyword>
<protein>
    <submittedName>
        <fullName evidence="3">Unannotated protein</fullName>
    </submittedName>
</protein>
<gene>
    <name evidence="3" type="ORF">UFOPK1493_00045</name>
</gene>
<comment type="similarity">
    <text evidence="1">Belongs to the short-chain dehydrogenases/reductases (SDR) family.</text>
</comment>
<dbReference type="GO" id="GO:0030497">
    <property type="term" value="P:fatty acid elongation"/>
    <property type="evidence" value="ECO:0007669"/>
    <property type="project" value="TreeGrafter"/>
</dbReference>
<dbReference type="Gene3D" id="3.40.50.720">
    <property type="entry name" value="NAD(P)-binding Rossmann-like Domain"/>
    <property type="match status" value="1"/>
</dbReference>
<accession>A0A6J6BCU2</accession>
<dbReference type="PROSITE" id="PS00061">
    <property type="entry name" value="ADH_SHORT"/>
    <property type="match status" value="1"/>
</dbReference>
<dbReference type="InterPro" id="IPR036291">
    <property type="entry name" value="NAD(P)-bd_dom_sf"/>
</dbReference>
<proteinExistence type="inferred from homology"/>
<dbReference type="InterPro" id="IPR002347">
    <property type="entry name" value="SDR_fam"/>
</dbReference>
<reference evidence="3" key="1">
    <citation type="submission" date="2020-05" db="EMBL/GenBank/DDBJ databases">
        <authorList>
            <person name="Chiriac C."/>
            <person name="Salcher M."/>
            <person name="Ghai R."/>
            <person name="Kavagutti S V."/>
        </authorList>
    </citation>
    <scope>NUCLEOTIDE SEQUENCE</scope>
</reference>
<evidence type="ECO:0000256" key="2">
    <source>
        <dbReference type="ARBA" id="ARBA00023002"/>
    </source>
</evidence>
<dbReference type="PRINTS" id="PR00081">
    <property type="entry name" value="GDHRDH"/>
</dbReference>
<dbReference type="FunFam" id="3.40.50.720:FF:000173">
    <property type="entry name" value="3-oxoacyl-[acyl-carrier protein] reductase"/>
    <property type="match status" value="1"/>
</dbReference>
<dbReference type="EMBL" id="CAEZSR010000001">
    <property type="protein sequence ID" value="CAB4536791.1"/>
    <property type="molecule type" value="Genomic_DNA"/>
</dbReference>
<sequence>MSQGDLAGQVAFITGGGSGLGAAFARRLAADGATVVVNDISADAASAVAIEIGGDTAVFDVGDSAAFDAEIDKAVERHGRLDIMINNAGIAPPPDPERTQRAIENQVKRMEGRLDELVPPNSTVDLSDADWDRMIRIHLYGTFYGTRAALRHMTPARSGSIVNISSVLGLRPMAGALHYATAKAGIIALTKSVGQEVAPFGVRVNAVCPGWVDTPLLAPMDPMMMAGIVMQIPRGRMATAGELAELVRFLAGPDSSYCNGDVFAASGGFV</sequence>
<evidence type="ECO:0000256" key="1">
    <source>
        <dbReference type="ARBA" id="ARBA00006484"/>
    </source>
</evidence>
<name>A0A6J6BCU2_9ZZZZ</name>
<dbReference type="GO" id="GO:0016616">
    <property type="term" value="F:oxidoreductase activity, acting on the CH-OH group of donors, NAD or NADP as acceptor"/>
    <property type="evidence" value="ECO:0007669"/>
    <property type="project" value="TreeGrafter"/>
</dbReference>
<evidence type="ECO:0000313" key="3">
    <source>
        <dbReference type="EMBL" id="CAB4536791.1"/>
    </source>
</evidence>
<organism evidence="3">
    <name type="scientific">freshwater metagenome</name>
    <dbReference type="NCBI Taxonomy" id="449393"/>
    <lineage>
        <taxon>unclassified sequences</taxon>
        <taxon>metagenomes</taxon>
        <taxon>ecological metagenomes</taxon>
    </lineage>
</organism>
<dbReference type="PRINTS" id="PR00080">
    <property type="entry name" value="SDRFAMILY"/>
</dbReference>
<dbReference type="PANTHER" id="PTHR42760">
    <property type="entry name" value="SHORT-CHAIN DEHYDROGENASES/REDUCTASES FAMILY MEMBER"/>
    <property type="match status" value="1"/>
</dbReference>
<dbReference type="SUPFAM" id="SSF51735">
    <property type="entry name" value="NAD(P)-binding Rossmann-fold domains"/>
    <property type="match status" value="1"/>
</dbReference>